<dbReference type="InterPro" id="IPR051473">
    <property type="entry name" value="P2Ox-like"/>
</dbReference>
<organism evidence="7 9">
    <name type="scientific">Orrella dioscoreae</name>
    <dbReference type="NCBI Taxonomy" id="1851544"/>
    <lineage>
        <taxon>Bacteria</taxon>
        <taxon>Pseudomonadati</taxon>
        <taxon>Pseudomonadota</taxon>
        <taxon>Betaproteobacteria</taxon>
        <taxon>Burkholderiales</taxon>
        <taxon>Alcaligenaceae</taxon>
        <taxon>Orrella</taxon>
    </lineage>
</organism>
<dbReference type="EMBL" id="FLRC01000053">
    <property type="protein sequence ID" value="SBT27241.1"/>
    <property type="molecule type" value="Genomic_DNA"/>
</dbReference>
<comment type="cofactor">
    <cofactor evidence="1">
        <name>FAD</name>
        <dbReference type="ChEBI" id="CHEBI:57692"/>
    </cofactor>
</comment>
<evidence type="ECO:0000313" key="8">
    <source>
        <dbReference type="EMBL" id="SOE50244.1"/>
    </source>
</evidence>
<keyword evidence="4" id="KW-0274">FAD</keyword>
<evidence type="ECO:0000259" key="6">
    <source>
        <dbReference type="Pfam" id="PF05199"/>
    </source>
</evidence>
<evidence type="ECO:0000256" key="3">
    <source>
        <dbReference type="ARBA" id="ARBA00022630"/>
    </source>
</evidence>
<reference evidence="8 9" key="2">
    <citation type="submission" date="2017-08" db="EMBL/GenBank/DDBJ databases">
        <authorList>
            <person name="de Groot N.N."/>
        </authorList>
    </citation>
    <scope>NUCLEOTIDE SEQUENCE [LARGE SCALE GENOMIC DNA]</scope>
    <source>
        <strain evidence="8">Orrdi1</strain>
    </source>
</reference>
<evidence type="ECO:0000256" key="5">
    <source>
        <dbReference type="ARBA" id="ARBA00023002"/>
    </source>
</evidence>
<evidence type="ECO:0000256" key="1">
    <source>
        <dbReference type="ARBA" id="ARBA00001974"/>
    </source>
</evidence>
<evidence type="ECO:0000256" key="2">
    <source>
        <dbReference type="ARBA" id="ARBA00010790"/>
    </source>
</evidence>
<evidence type="ECO:0000256" key="4">
    <source>
        <dbReference type="ARBA" id="ARBA00022827"/>
    </source>
</evidence>
<dbReference type="EMBL" id="LT907988">
    <property type="protein sequence ID" value="SOE50244.1"/>
    <property type="molecule type" value="Genomic_DNA"/>
</dbReference>
<comment type="similarity">
    <text evidence="2">Belongs to the GMC oxidoreductase family.</text>
</comment>
<evidence type="ECO:0000313" key="9">
    <source>
        <dbReference type="Proteomes" id="UP000078558"/>
    </source>
</evidence>
<reference evidence="7 9" key="1">
    <citation type="submission" date="2016-06" db="EMBL/GenBank/DDBJ databases">
        <authorList>
            <person name="Kjaerup R.B."/>
            <person name="Dalgaard T.S."/>
            <person name="Juul-Madsen H.R."/>
        </authorList>
    </citation>
    <scope>NUCLEOTIDE SEQUENCE [LARGE SCALE GENOMIC DNA]</scope>
    <source>
        <strain evidence="7">Orrdi1</strain>
    </source>
</reference>
<proteinExistence type="inferred from homology"/>
<dbReference type="PANTHER" id="PTHR42784:SF1">
    <property type="entry name" value="PYRANOSE 2-OXIDASE"/>
    <property type="match status" value="1"/>
</dbReference>
<dbReference type="PANTHER" id="PTHR42784">
    <property type="entry name" value="PYRANOSE 2-OXIDASE"/>
    <property type="match status" value="1"/>
</dbReference>
<dbReference type="Gene3D" id="3.50.50.60">
    <property type="entry name" value="FAD/NAD(P)-binding domain"/>
    <property type="match status" value="2"/>
</dbReference>
<dbReference type="GO" id="GO:0016614">
    <property type="term" value="F:oxidoreductase activity, acting on CH-OH group of donors"/>
    <property type="evidence" value="ECO:0007669"/>
    <property type="project" value="InterPro"/>
</dbReference>
<dbReference type="OrthoDB" id="9787779at2"/>
<dbReference type="STRING" id="1851544.ODI_03828"/>
<name>A0A1C3K6T1_9BURK</name>
<dbReference type="AlphaFoldDB" id="A0A1C3K6T1"/>
<dbReference type="InterPro" id="IPR036188">
    <property type="entry name" value="FAD/NAD-bd_sf"/>
</dbReference>
<protein>
    <submittedName>
        <fullName evidence="7">Glucose-methanol-choline (GMC) oxidoreductase:NAD binding site</fullName>
    </submittedName>
</protein>
<dbReference type="RefSeq" id="WP_067758490.1">
    <property type="nucleotide sequence ID" value="NZ_LT907988.1"/>
</dbReference>
<dbReference type="Pfam" id="PF05199">
    <property type="entry name" value="GMC_oxred_C"/>
    <property type="match status" value="1"/>
</dbReference>
<feature type="domain" description="Glucose-methanol-choline oxidoreductase C-terminal" evidence="6">
    <location>
        <begin position="412"/>
        <end position="537"/>
    </location>
</feature>
<keyword evidence="9" id="KW-1185">Reference proteome</keyword>
<accession>A0A1C3K6T1</accession>
<sequence length="553" mass="60912">MFLKPDSVPHGATLTADLCIVGAGAAGIAMALALRDAGLDVLLIESGGEKDDPRIQALYAGTVADERLHSPLDRYRQRRFGGSTTIWGGRCMPFDAIDFEPRDYMAHSGWPIGLGDLLPYYPQANRLCEAGAYAYTAEQAFDRPMRPMLDGFDSTSFSTDTLERFSCPTHFGHRYHRRLENSAVRVLQGYSVCNLALSETGSHIVGAQARTLDGRQITIAARCYTLAMGGLETTRLLLNSAGAGGQSLGNAHDVLGRYYMCHLAGTIGTLSIDAAERVWHGYERADDGVYCRRRLALSAAAQQRLEVGNFIARLHHPRITDPAHRTGPLSMLYLAKYFIPYEYGKRLHGEESLTPGATLQHVRNVVADAGGIAKFLTHWVRHRTLAARKFPSVIVHPRAPRYSLDFHAEQEPNAESRVTLGDGLDALGMRRLHVDWRYTGRDVHTVKAALAEFAQELEKWGHARFDYDPDSVEHEMTRYGAYGGHHIGTARMGSDPRDSVVDAHCRLHEADNLYLAGSAVFPTSSQANPTLTIVAMALRLADHLKGRLAARPA</sequence>
<dbReference type="Proteomes" id="UP000078558">
    <property type="component" value="Chromosome I"/>
</dbReference>
<dbReference type="InterPro" id="IPR007867">
    <property type="entry name" value="GMC_OxRtase_C"/>
</dbReference>
<gene>
    <name evidence="7" type="ORF">ODI_03828</name>
    <name evidence="8" type="ORF">ODI_R2599</name>
</gene>
<keyword evidence="5" id="KW-0560">Oxidoreductase</keyword>
<dbReference type="KEGG" id="odi:ODI_R2599"/>
<evidence type="ECO:0000313" key="7">
    <source>
        <dbReference type="EMBL" id="SBT27241.1"/>
    </source>
</evidence>
<keyword evidence="3" id="KW-0285">Flavoprotein</keyword>
<dbReference type="SUPFAM" id="SSF51905">
    <property type="entry name" value="FAD/NAD(P)-binding domain"/>
    <property type="match status" value="1"/>
</dbReference>